<reference evidence="8" key="2">
    <citation type="submission" date="2021-11" db="EMBL/GenBank/DDBJ databases">
        <authorList>
            <consortium name="Genoscope - CEA"/>
            <person name="William W."/>
        </authorList>
    </citation>
    <scope>NUCLEOTIDE SEQUENCE</scope>
</reference>
<comment type="subcellular location">
    <subcellularLocation>
        <location evidence="1">Membrane</location>
        <topology evidence="1">Multi-pass membrane protein</topology>
    </subcellularLocation>
</comment>
<dbReference type="PIRSF" id="PIRSF005799">
    <property type="entry name" value="UDP-gal_transpt"/>
    <property type="match status" value="1"/>
</dbReference>
<proteinExistence type="predicted"/>
<evidence type="ECO:0000256" key="1">
    <source>
        <dbReference type="ARBA" id="ARBA00004141"/>
    </source>
</evidence>
<dbReference type="GO" id="GO:0015165">
    <property type="term" value="F:pyrimidine nucleotide-sugar transmembrane transporter activity"/>
    <property type="evidence" value="ECO:0007669"/>
    <property type="project" value="InterPro"/>
</dbReference>
<keyword evidence="9" id="KW-1185">Reference proteome</keyword>
<dbReference type="InterPro" id="IPR007271">
    <property type="entry name" value="Nuc_sug_transpt"/>
</dbReference>
<evidence type="ECO:0000256" key="4">
    <source>
        <dbReference type="ARBA" id="ARBA00023136"/>
    </source>
</evidence>
<keyword evidence="2 6" id="KW-0812">Transmembrane</keyword>
<dbReference type="EMBL" id="CAKKNE010000001">
    <property type="protein sequence ID" value="CAH0364762.1"/>
    <property type="molecule type" value="Genomic_DNA"/>
</dbReference>
<evidence type="ECO:0000313" key="9">
    <source>
        <dbReference type="Proteomes" id="UP000789595"/>
    </source>
</evidence>
<evidence type="ECO:0000313" key="7">
    <source>
        <dbReference type="EMBL" id="CAE0704977.1"/>
    </source>
</evidence>
<feature type="transmembrane region" description="Helical" evidence="6">
    <location>
        <begin position="185"/>
        <end position="204"/>
    </location>
</feature>
<protein>
    <submittedName>
        <fullName evidence="7">Uncharacterized protein</fullName>
    </submittedName>
</protein>
<feature type="transmembrane region" description="Helical" evidence="6">
    <location>
        <begin position="324"/>
        <end position="357"/>
    </location>
</feature>
<name>A0A7S4A630_9STRA</name>
<evidence type="ECO:0000256" key="6">
    <source>
        <dbReference type="SAM" id="Phobius"/>
    </source>
</evidence>
<sequence length="388" mass="40800">MSRVRQRSPRNSVDGDDDMSTGSASPAPLLPSSTKDVTPSKEGFSLLKGALLAGVVVQNAALNVTARWSRVEALHREARGECHASPGAVVLVIELMKIVLALVLLAVEIKGNPVISVMKTTVTHPLDCLKVIVPAVLYVIQNQLLLVAAANLEAPVLGLFGQLKILTTALFSVALLGRTLGKRRWVALVVLTAGIATVQTSQMHSDGSGDAGEKNVPLGLMMISVVASLSGFAGVYFEKVLKGSPISLWTRNVHLALFSVATVGLQVVSGDFEEACPHSLIEYLVQGLGPVAWAYVVIQAAGGLLIAAVIKYADNILKAFATSVAILVIALVSSMFFGFALSSLFFLGASGVIYSIFLYGDLLKDLGPCGKCPSWLGGLERPSTPRGV</sequence>
<keyword evidence="3 6" id="KW-1133">Transmembrane helix</keyword>
<dbReference type="PANTHER" id="PTHR10231">
    <property type="entry name" value="NUCLEOTIDE-SUGAR TRANSMEMBRANE TRANSPORTER"/>
    <property type="match status" value="1"/>
</dbReference>
<dbReference type="OrthoDB" id="408493at2759"/>
<dbReference type="NCBIfam" id="TIGR00803">
    <property type="entry name" value="nst"/>
    <property type="match status" value="1"/>
</dbReference>
<evidence type="ECO:0000313" key="8">
    <source>
        <dbReference type="EMBL" id="CAH0364762.1"/>
    </source>
</evidence>
<evidence type="ECO:0000256" key="2">
    <source>
        <dbReference type="ARBA" id="ARBA00022692"/>
    </source>
</evidence>
<dbReference type="Proteomes" id="UP000789595">
    <property type="component" value="Unassembled WGS sequence"/>
</dbReference>
<accession>A0A7S4A630</accession>
<dbReference type="GO" id="GO:0000139">
    <property type="term" value="C:Golgi membrane"/>
    <property type="evidence" value="ECO:0007669"/>
    <property type="project" value="InterPro"/>
</dbReference>
<feature type="transmembrane region" description="Helical" evidence="6">
    <location>
        <begin position="249"/>
        <end position="272"/>
    </location>
</feature>
<evidence type="ECO:0000256" key="3">
    <source>
        <dbReference type="ARBA" id="ARBA00022989"/>
    </source>
</evidence>
<feature type="transmembrane region" description="Helical" evidence="6">
    <location>
        <begin position="156"/>
        <end position="176"/>
    </location>
</feature>
<evidence type="ECO:0000256" key="5">
    <source>
        <dbReference type="SAM" id="MobiDB-lite"/>
    </source>
</evidence>
<organism evidence="7">
    <name type="scientific">Pelagomonas calceolata</name>
    <dbReference type="NCBI Taxonomy" id="35677"/>
    <lineage>
        <taxon>Eukaryota</taxon>
        <taxon>Sar</taxon>
        <taxon>Stramenopiles</taxon>
        <taxon>Ochrophyta</taxon>
        <taxon>Pelagophyceae</taxon>
        <taxon>Pelagomonadales</taxon>
        <taxon>Pelagomonadaceae</taxon>
        <taxon>Pelagomonas</taxon>
    </lineage>
</organism>
<dbReference type="SUPFAM" id="SSF103481">
    <property type="entry name" value="Multidrug resistance efflux transporter EmrE"/>
    <property type="match status" value="1"/>
</dbReference>
<feature type="transmembrane region" description="Helical" evidence="6">
    <location>
        <begin position="216"/>
        <end position="237"/>
    </location>
</feature>
<dbReference type="EMBL" id="HBIW01023695">
    <property type="protein sequence ID" value="CAE0704977.1"/>
    <property type="molecule type" value="Transcribed_RNA"/>
</dbReference>
<dbReference type="AlphaFoldDB" id="A0A7S4A630"/>
<reference evidence="7" key="1">
    <citation type="submission" date="2021-01" db="EMBL/GenBank/DDBJ databases">
        <authorList>
            <person name="Corre E."/>
            <person name="Pelletier E."/>
            <person name="Niang G."/>
            <person name="Scheremetjew M."/>
            <person name="Finn R."/>
            <person name="Kale V."/>
            <person name="Holt S."/>
            <person name="Cochrane G."/>
            <person name="Meng A."/>
            <person name="Brown T."/>
            <person name="Cohen L."/>
        </authorList>
    </citation>
    <scope>NUCLEOTIDE SEQUENCE</scope>
    <source>
        <strain evidence="7">CCMP1756</strain>
    </source>
</reference>
<feature type="transmembrane region" description="Helical" evidence="6">
    <location>
        <begin position="292"/>
        <end position="312"/>
    </location>
</feature>
<gene>
    <name evidence="7" type="ORF">PCAL00307_LOCUS20425</name>
    <name evidence="8" type="ORF">PECAL_1P11410</name>
</gene>
<keyword evidence="4 6" id="KW-0472">Membrane</keyword>
<dbReference type="Pfam" id="PF04142">
    <property type="entry name" value="Nuc_sug_transp"/>
    <property type="match status" value="1"/>
</dbReference>
<feature type="compositionally biased region" description="Low complexity" evidence="5">
    <location>
        <begin position="23"/>
        <end position="33"/>
    </location>
</feature>
<feature type="region of interest" description="Disordered" evidence="5">
    <location>
        <begin position="1"/>
        <end position="36"/>
    </location>
</feature>
<feature type="transmembrane region" description="Helical" evidence="6">
    <location>
        <begin position="88"/>
        <end position="107"/>
    </location>
</feature>
<dbReference type="InterPro" id="IPR037185">
    <property type="entry name" value="EmrE-like"/>
</dbReference>